<accession>A0A9P8IFP4</accession>
<keyword evidence="10" id="KW-1185">Reference proteome</keyword>
<organism evidence="9 10">
    <name type="scientific">Trichoglossum hirsutum</name>
    <dbReference type="NCBI Taxonomy" id="265104"/>
    <lineage>
        <taxon>Eukaryota</taxon>
        <taxon>Fungi</taxon>
        <taxon>Dikarya</taxon>
        <taxon>Ascomycota</taxon>
        <taxon>Pezizomycotina</taxon>
        <taxon>Geoglossomycetes</taxon>
        <taxon>Geoglossales</taxon>
        <taxon>Geoglossaceae</taxon>
        <taxon>Trichoglossum</taxon>
    </lineage>
</organism>
<comment type="cofactor">
    <cofactor evidence="1">
        <name>heme b</name>
        <dbReference type="ChEBI" id="CHEBI:60344"/>
    </cofactor>
</comment>
<dbReference type="InterPro" id="IPR000028">
    <property type="entry name" value="Chloroperoxidase"/>
</dbReference>
<dbReference type="PROSITE" id="PS51405">
    <property type="entry name" value="HEME_HALOPEROXIDASE"/>
    <property type="match status" value="1"/>
</dbReference>
<evidence type="ECO:0000313" key="9">
    <source>
        <dbReference type="EMBL" id="KAH0551455.1"/>
    </source>
</evidence>
<keyword evidence="5" id="KW-0560">Oxidoreductase</keyword>
<evidence type="ECO:0000256" key="5">
    <source>
        <dbReference type="ARBA" id="ARBA00023002"/>
    </source>
</evidence>
<evidence type="ECO:0000256" key="4">
    <source>
        <dbReference type="ARBA" id="ARBA00022723"/>
    </source>
</evidence>
<gene>
    <name evidence="9" type="ORF">GP486_007329</name>
</gene>
<keyword evidence="6" id="KW-0408">Iron</keyword>
<comment type="caution">
    <text evidence="9">The sequence shown here is derived from an EMBL/GenBank/DDBJ whole genome shotgun (WGS) entry which is preliminary data.</text>
</comment>
<name>A0A9P8IFP4_9PEZI</name>
<sequence>MSHPLATFLTSIILPSVGKPGATTFDLTDLRKHNAIEHDISLTRHDFAQGDNYTLQPDMLQALLKDTGDGPATAKSFAKSRIRRTKESQLAGVPKLSLNLIIVSIFNLGSALLVLGPSGISKEDLTIFFKEERSPLDLPLKRHLTLFNYFWQGIRVGWHNYIHTG</sequence>
<evidence type="ECO:0000313" key="10">
    <source>
        <dbReference type="Proteomes" id="UP000750711"/>
    </source>
</evidence>
<reference evidence="9" key="1">
    <citation type="submission" date="2021-03" db="EMBL/GenBank/DDBJ databases">
        <title>Comparative genomics and phylogenomic investigation of the class Geoglossomycetes provide insights into ecological specialization and systematics.</title>
        <authorList>
            <person name="Melie T."/>
            <person name="Pirro S."/>
            <person name="Miller A.N."/>
            <person name="Quandt A."/>
        </authorList>
    </citation>
    <scope>NUCLEOTIDE SEQUENCE</scope>
    <source>
        <strain evidence="9">CAQ_001_2017</strain>
    </source>
</reference>
<dbReference type="Proteomes" id="UP000750711">
    <property type="component" value="Unassembled WGS sequence"/>
</dbReference>
<evidence type="ECO:0000256" key="7">
    <source>
        <dbReference type="ARBA" id="ARBA00025795"/>
    </source>
</evidence>
<dbReference type="AlphaFoldDB" id="A0A9P8IFP4"/>
<feature type="domain" description="Heme haloperoxidase family profile" evidence="8">
    <location>
        <begin position="1"/>
        <end position="152"/>
    </location>
</feature>
<keyword evidence="2" id="KW-0575">Peroxidase</keyword>
<dbReference type="GO" id="GO:0004601">
    <property type="term" value="F:peroxidase activity"/>
    <property type="evidence" value="ECO:0007669"/>
    <property type="project" value="UniProtKB-KW"/>
</dbReference>
<evidence type="ECO:0000256" key="2">
    <source>
        <dbReference type="ARBA" id="ARBA00022559"/>
    </source>
</evidence>
<dbReference type="PANTHER" id="PTHR33577">
    <property type="entry name" value="STERIGMATOCYSTIN BIOSYNTHESIS PEROXIDASE STCC-RELATED"/>
    <property type="match status" value="1"/>
</dbReference>
<protein>
    <recommendedName>
        <fullName evidence="8">Heme haloperoxidase family profile domain-containing protein</fullName>
    </recommendedName>
</protein>
<dbReference type="GO" id="GO:0046872">
    <property type="term" value="F:metal ion binding"/>
    <property type="evidence" value="ECO:0007669"/>
    <property type="project" value="UniProtKB-KW"/>
</dbReference>
<dbReference type="SUPFAM" id="SSF47571">
    <property type="entry name" value="Cloroperoxidase"/>
    <property type="match status" value="1"/>
</dbReference>
<dbReference type="EMBL" id="JAGHQM010002013">
    <property type="protein sequence ID" value="KAH0551455.1"/>
    <property type="molecule type" value="Genomic_DNA"/>
</dbReference>
<keyword evidence="3" id="KW-0349">Heme</keyword>
<dbReference type="Pfam" id="PF01328">
    <property type="entry name" value="Peroxidase_2"/>
    <property type="match status" value="1"/>
</dbReference>
<dbReference type="Gene3D" id="1.10.489.10">
    <property type="entry name" value="Chloroperoxidase-like"/>
    <property type="match status" value="1"/>
</dbReference>
<dbReference type="PANTHER" id="PTHR33577:SF18">
    <property type="entry name" value="HEME HALOPEROXIDASE FAMILY PROFILE DOMAIN-CONTAINING PROTEIN"/>
    <property type="match status" value="1"/>
</dbReference>
<evidence type="ECO:0000256" key="1">
    <source>
        <dbReference type="ARBA" id="ARBA00001970"/>
    </source>
</evidence>
<comment type="similarity">
    <text evidence="7">Belongs to the chloroperoxidase family.</text>
</comment>
<dbReference type="InterPro" id="IPR036851">
    <property type="entry name" value="Chloroperoxidase-like_sf"/>
</dbReference>
<evidence type="ECO:0000256" key="6">
    <source>
        <dbReference type="ARBA" id="ARBA00023004"/>
    </source>
</evidence>
<keyword evidence="4" id="KW-0479">Metal-binding</keyword>
<evidence type="ECO:0000259" key="8">
    <source>
        <dbReference type="PROSITE" id="PS51405"/>
    </source>
</evidence>
<evidence type="ECO:0000256" key="3">
    <source>
        <dbReference type="ARBA" id="ARBA00022617"/>
    </source>
</evidence>
<proteinExistence type="inferred from homology"/>